<feature type="compositionally biased region" description="Basic residues" evidence="1">
    <location>
        <begin position="1"/>
        <end position="10"/>
    </location>
</feature>
<reference evidence="3" key="1">
    <citation type="journal article" date="2011" name="PLoS Genet.">
        <title>Genomic analysis of the necrotrophic fungal pathogens Sclerotinia sclerotiorum and Botrytis cinerea.</title>
        <authorList>
            <person name="Amselem J."/>
            <person name="Cuomo C.A."/>
            <person name="van Kan J.A."/>
            <person name="Viaud M."/>
            <person name="Benito E.P."/>
            <person name="Couloux A."/>
            <person name="Coutinho P.M."/>
            <person name="de Vries R.P."/>
            <person name="Dyer P.S."/>
            <person name="Fillinger S."/>
            <person name="Fournier E."/>
            <person name="Gout L."/>
            <person name="Hahn M."/>
            <person name="Kohn L."/>
            <person name="Lapalu N."/>
            <person name="Plummer K.M."/>
            <person name="Pradier J.M."/>
            <person name="Quevillon E."/>
            <person name="Sharon A."/>
            <person name="Simon A."/>
            <person name="ten Have A."/>
            <person name="Tudzynski B."/>
            <person name="Tudzynski P."/>
            <person name="Wincker P."/>
            <person name="Andrew M."/>
            <person name="Anthouard V."/>
            <person name="Beever R.E."/>
            <person name="Beffa R."/>
            <person name="Benoit I."/>
            <person name="Bouzid O."/>
            <person name="Brault B."/>
            <person name="Chen Z."/>
            <person name="Choquer M."/>
            <person name="Collemare J."/>
            <person name="Cotton P."/>
            <person name="Danchin E.G."/>
            <person name="Da Silva C."/>
            <person name="Gautier A."/>
            <person name="Giraud C."/>
            <person name="Giraud T."/>
            <person name="Gonzalez C."/>
            <person name="Grossetete S."/>
            <person name="Guldener U."/>
            <person name="Henrissat B."/>
            <person name="Howlett B.J."/>
            <person name="Kodira C."/>
            <person name="Kretschmer M."/>
            <person name="Lappartient A."/>
            <person name="Leroch M."/>
            <person name="Levis C."/>
            <person name="Mauceli E."/>
            <person name="Neuveglise C."/>
            <person name="Oeser B."/>
            <person name="Pearson M."/>
            <person name="Poulain J."/>
            <person name="Poussereau N."/>
            <person name="Quesneville H."/>
            <person name="Rascle C."/>
            <person name="Schumacher J."/>
            <person name="Segurens B."/>
            <person name="Sexton A."/>
            <person name="Silva E."/>
            <person name="Sirven C."/>
            <person name="Soanes D.M."/>
            <person name="Talbot N.J."/>
            <person name="Templeton M."/>
            <person name="Yandava C."/>
            <person name="Yarden O."/>
            <person name="Zeng Q."/>
            <person name="Rollins J.A."/>
            <person name="Lebrun M.H."/>
            <person name="Dickman M."/>
        </authorList>
    </citation>
    <scope>NUCLEOTIDE SEQUENCE [LARGE SCALE GENOMIC DNA]</scope>
    <source>
        <strain evidence="3">ATCC 18683 / 1980 / Ss-1</strain>
    </source>
</reference>
<dbReference type="Proteomes" id="UP000001312">
    <property type="component" value="Unassembled WGS sequence"/>
</dbReference>
<dbReference type="RefSeq" id="XP_001594164.1">
    <property type="nucleotide sequence ID" value="XM_001594114.1"/>
</dbReference>
<dbReference type="AlphaFoldDB" id="A7EJU9"/>
<organism evidence="2 3">
    <name type="scientific">Sclerotinia sclerotiorum (strain ATCC 18683 / 1980 / Ss-1)</name>
    <name type="common">White mold</name>
    <name type="synonym">Whetzelinia sclerotiorum</name>
    <dbReference type="NCBI Taxonomy" id="665079"/>
    <lineage>
        <taxon>Eukaryota</taxon>
        <taxon>Fungi</taxon>
        <taxon>Dikarya</taxon>
        <taxon>Ascomycota</taxon>
        <taxon>Pezizomycotina</taxon>
        <taxon>Leotiomycetes</taxon>
        <taxon>Helotiales</taxon>
        <taxon>Sclerotiniaceae</taxon>
        <taxon>Sclerotinia</taxon>
    </lineage>
</organism>
<accession>A7EJU9</accession>
<gene>
    <name evidence="2" type="ORF">SS1G_05594</name>
</gene>
<keyword evidence="3" id="KW-1185">Reference proteome</keyword>
<dbReference type="GeneID" id="5490218"/>
<sequence>MQGEKKKRRNLSLNGFSNDQSKNAFQKQKSTKLLVKFVEPKYNQYLIRQGLIYNARTPDSAPSDFCVSVRAYGGELDRH</sequence>
<dbReference type="HOGENOM" id="CLU_2607453_0_0_1"/>
<feature type="compositionally biased region" description="Polar residues" evidence="1">
    <location>
        <begin position="11"/>
        <end position="28"/>
    </location>
</feature>
<dbReference type="InParanoid" id="A7EJU9"/>
<evidence type="ECO:0000256" key="1">
    <source>
        <dbReference type="SAM" id="MobiDB-lite"/>
    </source>
</evidence>
<dbReference type="EMBL" id="CH476626">
    <property type="protein sequence ID" value="EDO03115.1"/>
    <property type="molecule type" value="Genomic_DNA"/>
</dbReference>
<protein>
    <submittedName>
        <fullName evidence="2">Uncharacterized protein</fullName>
    </submittedName>
</protein>
<feature type="region of interest" description="Disordered" evidence="1">
    <location>
        <begin position="1"/>
        <end position="28"/>
    </location>
</feature>
<proteinExistence type="predicted"/>
<evidence type="ECO:0000313" key="2">
    <source>
        <dbReference type="EMBL" id="EDO03115.1"/>
    </source>
</evidence>
<evidence type="ECO:0000313" key="3">
    <source>
        <dbReference type="Proteomes" id="UP000001312"/>
    </source>
</evidence>
<dbReference type="KEGG" id="ssl:SS1G_05594"/>
<name>A7EJU9_SCLS1</name>